<evidence type="ECO:0000313" key="8">
    <source>
        <dbReference type="EMBL" id="KAL3798781.1"/>
    </source>
</evidence>
<evidence type="ECO:0000256" key="2">
    <source>
        <dbReference type="ARBA" id="ARBA00022692"/>
    </source>
</evidence>
<feature type="transmembrane region" description="Helical" evidence="6">
    <location>
        <begin position="580"/>
        <end position="600"/>
    </location>
</feature>
<evidence type="ECO:0000256" key="5">
    <source>
        <dbReference type="SAM" id="MobiDB-lite"/>
    </source>
</evidence>
<feature type="transmembrane region" description="Helical" evidence="6">
    <location>
        <begin position="445"/>
        <end position="465"/>
    </location>
</feature>
<evidence type="ECO:0000256" key="1">
    <source>
        <dbReference type="ARBA" id="ARBA00004141"/>
    </source>
</evidence>
<feature type="compositionally biased region" description="Basic and acidic residues" evidence="5">
    <location>
        <begin position="112"/>
        <end position="130"/>
    </location>
</feature>
<protein>
    <recommendedName>
        <fullName evidence="7">SLC26A/SulP transporter domain-containing protein</fullName>
    </recommendedName>
</protein>
<feature type="compositionally biased region" description="Basic and acidic residues" evidence="5">
    <location>
        <begin position="1"/>
        <end position="10"/>
    </location>
</feature>
<name>A0ABD3QG56_9STRA</name>
<organism evidence="8 9">
    <name type="scientific">Cyclotella atomus</name>
    <dbReference type="NCBI Taxonomy" id="382360"/>
    <lineage>
        <taxon>Eukaryota</taxon>
        <taxon>Sar</taxon>
        <taxon>Stramenopiles</taxon>
        <taxon>Ochrophyta</taxon>
        <taxon>Bacillariophyta</taxon>
        <taxon>Coscinodiscophyceae</taxon>
        <taxon>Thalassiosirophycidae</taxon>
        <taxon>Stephanodiscales</taxon>
        <taxon>Stephanodiscaceae</taxon>
        <taxon>Cyclotella</taxon>
    </lineage>
</organism>
<dbReference type="AlphaFoldDB" id="A0ABD3QG56"/>
<evidence type="ECO:0000313" key="9">
    <source>
        <dbReference type="Proteomes" id="UP001530400"/>
    </source>
</evidence>
<dbReference type="Pfam" id="PF00916">
    <property type="entry name" value="Sulfate_transp"/>
    <property type="match status" value="1"/>
</dbReference>
<accession>A0ABD3QG56</accession>
<proteinExistence type="predicted"/>
<evidence type="ECO:0000256" key="4">
    <source>
        <dbReference type="ARBA" id="ARBA00023136"/>
    </source>
</evidence>
<dbReference type="PANTHER" id="PTHR43310">
    <property type="entry name" value="SULFATE TRANSPORTER YBAR-RELATED"/>
    <property type="match status" value="1"/>
</dbReference>
<feature type="transmembrane region" description="Helical" evidence="6">
    <location>
        <begin position="343"/>
        <end position="365"/>
    </location>
</feature>
<keyword evidence="9" id="KW-1185">Reference proteome</keyword>
<feature type="region of interest" description="Disordered" evidence="5">
    <location>
        <begin position="1"/>
        <end position="29"/>
    </location>
</feature>
<sequence>MDHQTQDKRQTPSIAIPASAESTPLLPNPSPTKWYSRMQNYAPNSYTVSRLVASATERQSDRLFSCSPMVSGLRTLHLPNLELRDAAALAAQYALNLSARGKSEIGIAANSEHNEPITEGRKRSKSLGDAKERYSHLDRLAVAERMAAFHRDGKEMVSSSVSMCLVDDENGSNGHLQYGSLHDKTIDSAAEDEDADVKTSLRQSQSCTISNLGVEYVFSSPQASPTNARDTIPNETDTTIEKQDNQSPFISILYGLVNTSIILPVLMSFGSIIYHHDFFRPYLSTLMKLTVLSGAVHQITFSTASSLPFAVGQVQDAGLIFLSSMSRDLVNQLQSRGEDPETILATVCIGLSLSTALLGLALILVGKFRLASYMQMLPSCVVGGYLAYIGFFCGQAGLALMAQKNVTGLKEWGKFLNYTSIVRIVPGIIGGIIIYGAVRTIRHMAVLPSCIVLLMLVFYFVLWATNTSVEEATSNGWINKSAESQNWRHTWDFLVIDKVVWSVFPSQIGTLFAMISVVALSSSLDVAAIEIELKRPLDYNHELSTVGLSNVLSGLTGGYTGSYIFSQTIFSLRMGIRSRLMGYVIAFLSIVAVVIPFNILSFIPNMFFGSLLMLICLDLMFEWLIDARSKMTAAEYTVVLTTFGLLQVLGVEFGILAGVVFYFILKKIGCVVGS</sequence>
<gene>
    <name evidence="8" type="ORF">ACHAWO_012025</name>
</gene>
<feature type="transmembrane region" description="Helical" evidence="6">
    <location>
        <begin position="508"/>
        <end position="529"/>
    </location>
</feature>
<evidence type="ECO:0000256" key="3">
    <source>
        <dbReference type="ARBA" id="ARBA00022989"/>
    </source>
</evidence>
<dbReference type="InterPro" id="IPR011547">
    <property type="entry name" value="SLC26A/SulP_dom"/>
</dbReference>
<evidence type="ECO:0000259" key="7">
    <source>
        <dbReference type="Pfam" id="PF00916"/>
    </source>
</evidence>
<comment type="caution">
    <text evidence="8">The sequence shown here is derived from an EMBL/GenBank/DDBJ whole genome shotgun (WGS) entry which is preliminary data.</text>
</comment>
<feature type="transmembrane region" description="Helical" evidence="6">
    <location>
        <begin position="606"/>
        <end position="625"/>
    </location>
</feature>
<dbReference type="EMBL" id="JALLPJ020000204">
    <property type="protein sequence ID" value="KAL3798781.1"/>
    <property type="molecule type" value="Genomic_DNA"/>
</dbReference>
<feature type="transmembrane region" description="Helical" evidence="6">
    <location>
        <begin position="252"/>
        <end position="274"/>
    </location>
</feature>
<dbReference type="Proteomes" id="UP001530400">
    <property type="component" value="Unassembled WGS sequence"/>
</dbReference>
<dbReference type="InterPro" id="IPR052706">
    <property type="entry name" value="Membrane-Transporter-like"/>
</dbReference>
<feature type="transmembrane region" description="Helical" evidence="6">
    <location>
        <begin position="377"/>
        <end position="400"/>
    </location>
</feature>
<evidence type="ECO:0000256" key="6">
    <source>
        <dbReference type="SAM" id="Phobius"/>
    </source>
</evidence>
<keyword evidence="4 6" id="KW-0472">Membrane</keyword>
<feature type="domain" description="SLC26A/SulP transporter" evidence="7">
    <location>
        <begin position="304"/>
        <end position="640"/>
    </location>
</feature>
<dbReference type="PANTHER" id="PTHR43310:SF2">
    <property type="entry name" value="SLC26A_SULP TRANSPORTER DOMAIN-CONTAINING PROTEIN"/>
    <property type="match status" value="1"/>
</dbReference>
<keyword evidence="3 6" id="KW-1133">Transmembrane helix</keyword>
<feature type="region of interest" description="Disordered" evidence="5">
    <location>
        <begin position="111"/>
        <end position="130"/>
    </location>
</feature>
<keyword evidence="2 6" id="KW-0812">Transmembrane</keyword>
<comment type="subcellular location">
    <subcellularLocation>
        <location evidence="1">Membrane</location>
        <topology evidence="1">Multi-pass membrane protein</topology>
    </subcellularLocation>
</comment>
<dbReference type="GO" id="GO:0016020">
    <property type="term" value="C:membrane"/>
    <property type="evidence" value="ECO:0007669"/>
    <property type="project" value="UniProtKB-SubCell"/>
</dbReference>
<feature type="transmembrane region" description="Helical" evidence="6">
    <location>
        <begin position="637"/>
        <end position="665"/>
    </location>
</feature>
<reference evidence="8 9" key="1">
    <citation type="submission" date="2024-10" db="EMBL/GenBank/DDBJ databases">
        <title>Updated reference genomes for cyclostephanoid diatoms.</title>
        <authorList>
            <person name="Roberts W.R."/>
            <person name="Alverson A.J."/>
        </authorList>
    </citation>
    <scope>NUCLEOTIDE SEQUENCE [LARGE SCALE GENOMIC DNA]</scope>
    <source>
        <strain evidence="8 9">AJA010-31</strain>
    </source>
</reference>
<feature type="transmembrane region" description="Helical" evidence="6">
    <location>
        <begin position="420"/>
        <end position="438"/>
    </location>
</feature>